<dbReference type="EMBL" id="RKLX01000018">
    <property type="protein sequence ID" value="TGD17997.1"/>
    <property type="molecule type" value="Genomic_DNA"/>
</dbReference>
<keyword evidence="3" id="KW-1185">Reference proteome</keyword>
<evidence type="ECO:0000256" key="1">
    <source>
        <dbReference type="SAM" id="Phobius"/>
    </source>
</evidence>
<name>A0A4Z0J693_9LACO</name>
<evidence type="ECO:0000313" key="3">
    <source>
        <dbReference type="Proteomes" id="UP000297348"/>
    </source>
</evidence>
<comment type="caution">
    <text evidence="2">The sequence shown here is derived from an EMBL/GenBank/DDBJ whole genome shotgun (WGS) entry which is preliminary data.</text>
</comment>
<accession>A0A4Z0J693</accession>
<proteinExistence type="predicted"/>
<organism evidence="2 3">
    <name type="scientific">Levilactobacillus suantsaiihabitans</name>
    <dbReference type="NCBI Taxonomy" id="2487722"/>
    <lineage>
        <taxon>Bacteria</taxon>
        <taxon>Bacillati</taxon>
        <taxon>Bacillota</taxon>
        <taxon>Bacilli</taxon>
        <taxon>Lactobacillales</taxon>
        <taxon>Lactobacillaceae</taxon>
        <taxon>Levilactobacillus</taxon>
    </lineage>
</organism>
<feature type="transmembrane region" description="Helical" evidence="1">
    <location>
        <begin position="7"/>
        <end position="33"/>
    </location>
</feature>
<gene>
    <name evidence="2" type="ORF">EGT51_09960</name>
</gene>
<dbReference type="Proteomes" id="UP000297348">
    <property type="component" value="Unassembled WGS sequence"/>
</dbReference>
<keyword evidence="1" id="KW-1133">Transmembrane helix</keyword>
<dbReference type="AlphaFoldDB" id="A0A4Z0J693"/>
<protein>
    <submittedName>
        <fullName evidence="2">Uncharacterized protein</fullName>
    </submittedName>
</protein>
<reference evidence="2 3" key="1">
    <citation type="submission" date="2018-10" db="EMBL/GenBank/DDBJ databases">
        <title>Lactobacillus sp. R7 and Lactobacillus sp. R19 isolated from fermented mustard green product of Taiwan.</title>
        <authorList>
            <person name="Lin S.-T."/>
        </authorList>
    </citation>
    <scope>NUCLEOTIDE SEQUENCE [LARGE SCALE GENOMIC DNA]</scope>
    <source>
        <strain evidence="2 3">BCRC 81129</strain>
    </source>
</reference>
<keyword evidence="1" id="KW-0472">Membrane</keyword>
<evidence type="ECO:0000313" key="2">
    <source>
        <dbReference type="EMBL" id="TGD17997.1"/>
    </source>
</evidence>
<sequence length="63" mass="6689">MRAYLVVLPAMVCLVNLTCVSLPIVLLLAMALISPPATTVRAVATSTACLIPSFMMKFSPHSL</sequence>
<keyword evidence="1" id="KW-0812">Transmembrane</keyword>